<evidence type="ECO:0000313" key="1">
    <source>
        <dbReference type="EMBL" id="AZE53448.1"/>
    </source>
</evidence>
<dbReference type="EMBL" id="CP027754">
    <property type="protein sequence ID" value="AZE53448.1"/>
    <property type="molecule type" value="Genomic_DNA"/>
</dbReference>
<accession>A0A3G7U441</accession>
<protein>
    <submittedName>
        <fullName evidence="1">Uncharacterized protein</fullName>
    </submittedName>
</protein>
<proteinExistence type="predicted"/>
<name>A0A3G7U441_9PSED</name>
<dbReference type="AlphaFoldDB" id="A0A3G7U441"/>
<dbReference type="Proteomes" id="UP000268696">
    <property type="component" value="Chromosome"/>
</dbReference>
<sequence>MSRYHDRAIEMIQHQITRVCKSACPDADFCEGLIQANVGQGHISTEESVELMQALVDAVSARRRERQQQSAAQRLAAYERQYGRAS</sequence>
<gene>
    <name evidence="1" type="ORF">C4K03_1277</name>
</gene>
<reference evidence="1 2" key="1">
    <citation type="submission" date="2018-03" db="EMBL/GenBank/DDBJ databases">
        <title>Diversity of phytobeneficial traits revealed by whole-genome analysis of worldwide-isolated phenazine-producing Pseudomonas spp.</title>
        <authorList>
            <person name="Biessy A."/>
            <person name="Novinscak A."/>
            <person name="Blom J."/>
            <person name="Leger G."/>
            <person name="Thomashow L.S."/>
            <person name="Cazorla F.M."/>
            <person name="Josic D."/>
            <person name="Filion M."/>
        </authorList>
    </citation>
    <scope>NUCLEOTIDE SEQUENCE [LARGE SCALE GENOMIC DNA]</scope>
    <source>
        <strain evidence="1 2">30B</strain>
    </source>
</reference>
<organism evidence="1 2">
    <name type="scientific">Pseudomonas synxantha</name>
    <dbReference type="NCBI Taxonomy" id="47883"/>
    <lineage>
        <taxon>Bacteria</taxon>
        <taxon>Pseudomonadati</taxon>
        <taxon>Pseudomonadota</taxon>
        <taxon>Gammaproteobacteria</taxon>
        <taxon>Pseudomonadales</taxon>
        <taxon>Pseudomonadaceae</taxon>
        <taxon>Pseudomonas</taxon>
    </lineage>
</organism>
<dbReference type="RefSeq" id="WP_124376558.1">
    <property type="nucleotide sequence ID" value="NZ_CP027754.1"/>
</dbReference>
<evidence type="ECO:0000313" key="2">
    <source>
        <dbReference type="Proteomes" id="UP000268696"/>
    </source>
</evidence>